<accession>A0A9P6JUG9</accession>
<gene>
    <name evidence="2" type="ORF">CPB83DRAFT_890613</name>
</gene>
<evidence type="ECO:0000313" key="3">
    <source>
        <dbReference type="Proteomes" id="UP000807306"/>
    </source>
</evidence>
<evidence type="ECO:0000313" key="2">
    <source>
        <dbReference type="EMBL" id="KAF9532968.1"/>
    </source>
</evidence>
<protein>
    <submittedName>
        <fullName evidence="2">Uncharacterized protein</fullName>
    </submittedName>
</protein>
<proteinExistence type="predicted"/>
<comment type="caution">
    <text evidence="2">The sequence shown here is derived from an EMBL/GenBank/DDBJ whole genome shotgun (WGS) entry which is preliminary data.</text>
</comment>
<name>A0A9P6JUG9_9AGAR</name>
<reference evidence="2" key="1">
    <citation type="submission" date="2020-11" db="EMBL/GenBank/DDBJ databases">
        <authorList>
            <consortium name="DOE Joint Genome Institute"/>
            <person name="Ahrendt S."/>
            <person name="Riley R."/>
            <person name="Andreopoulos W."/>
            <person name="Labutti K."/>
            <person name="Pangilinan J."/>
            <person name="Ruiz-Duenas F.J."/>
            <person name="Barrasa J.M."/>
            <person name="Sanchez-Garcia M."/>
            <person name="Camarero S."/>
            <person name="Miyauchi S."/>
            <person name="Serrano A."/>
            <person name="Linde D."/>
            <person name="Babiker R."/>
            <person name="Drula E."/>
            <person name="Ayuso-Fernandez I."/>
            <person name="Pacheco R."/>
            <person name="Padilla G."/>
            <person name="Ferreira P."/>
            <person name="Barriuso J."/>
            <person name="Kellner H."/>
            <person name="Castanera R."/>
            <person name="Alfaro M."/>
            <person name="Ramirez L."/>
            <person name="Pisabarro A.G."/>
            <person name="Kuo A."/>
            <person name="Tritt A."/>
            <person name="Lipzen A."/>
            <person name="He G."/>
            <person name="Yan M."/>
            <person name="Ng V."/>
            <person name="Cullen D."/>
            <person name="Martin F."/>
            <person name="Rosso M.-N."/>
            <person name="Henrissat B."/>
            <person name="Hibbett D."/>
            <person name="Martinez A.T."/>
            <person name="Grigoriev I.V."/>
        </authorList>
    </citation>
    <scope>NUCLEOTIDE SEQUENCE</scope>
    <source>
        <strain evidence="2">CBS 506.95</strain>
    </source>
</reference>
<feature type="compositionally biased region" description="Polar residues" evidence="1">
    <location>
        <begin position="91"/>
        <end position="101"/>
    </location>
</feature>
<dbReference type="Proteomes" id="UP000807306">
    <property type="component" value="Unassembled WGS sequence"/>
</dbReference>
<dbReference type="EMBL" id="MU157830">
    <property type="protein sequence ID" value="KAF9532968.1"/>
    <property type="molecule type" value="Genomic_DNA"/>
</dbReference>
<keyword evidence="3" id="KW-1185">Reference proteome</keyword>
<dbReference type="AlphaFoldDB" id="A0A9P6JUG9"/>
<sequence>MGSYISYFTAPEHDEIPRYVHASRPTRPVYEMDTGLSHFTPIRPYVLKNIRADNPERICREIAPIEEYRVIDSSRGSSSASKPLSPPISIPQVSPTSQPTRASLVRDRSVRIIHKSDDIKKSERQTHKCRGRAELVAWFEVMALIPWDKPPRAANELYELADGDLLLNWLDSNATRCQVWKFVWRFAQEDQQMVGDWRLLEWGAMCSTQDFHRLIITDKGSPSFVAESTWTKKYRNQPAKIVS</sequence>
<evidence type="ECO:0000256" key="1">
    <source>
        <dbReference type="SAM" id="MobiDB-lite"/>
    </source>
</evidence>
<feature type="region of interest" description="Disordered" evidence="1">
    <location>
        <begin position="74"/>
        <end position="101"/>
    </location>
</feature>
<organism evidence="2 3">
    <name type="scientific">Crepidotus variabilis</name>
    <dbReference type="NCBI Taxonomy" id="179855"/>
    <lineage>
        <taxon>Eukaryota</taxon>
        <taxon>Fungi</taxon>
        <taxon>Dikarya</taxon>
        <taxon>Basidiomycota</taxon>
        <taxon>Agaricomycotina</taxon>
        <taxon>Agaricomycetes</taxon>
        <taxon>Agaricomycetidae</taxon>
        <taxon>Agaricales</taxon>
        <taxon>Agaricineae</taxon>
        <taxon>Crepidotaceae</taxon>
        <taxon>Crepidotus</taxon>
    </lineage>
</organism>